<dbReference type="GO" id="GO:0000160">
    <property type="term" value="P:phosphorelay signal transduction system"/>
    <property type="evidence" value="ECO:0007669"/>
    <property type="project" value="InterPro"/>
</dbReference>
<name>A0A518AQC0_9BACT</name>
<dbReference type="SMART" id="SM00448">
    <property type="entry name" value="REC"/>
    <property type="match status" value="1"/>
</dbReference>
<dbReference type="InterPro" id="IPR001789">
    <property type="entry name" value="Sig_transdc_resp-reg_receiver"/>
</dbReference>
<evidence type="ECO:0000256" key="1">
    <source>
        <dbReference type="ARBA" id="ARBA00022553"/>
    </source>
</evidence>
<dbReference type="Pfam" id="PF00072">
    <property type="entry name" value="Response_reg"/>
    <property type="match status" value="1"/>
</dbReference>
<dbReference type="InterPro" id="IPR050595">
    <property type="entry name" value="Bact_response_regulator"/>
</dbReference>
<sequence>MSRLLIVDDDHAICWCLSRLAARMGHQTQTASSAEQALQFVSRTRPDLVLLDLCLPGMNGNQALGLLRLQVPQCPIILMSAYFERGATLREQPHDNVGQLAKPFTLDQARQAITRGLAWGSARAKATSRS</sequence>
<evidence type="ECO:0000313" key="5">
    <source>
        <dbReference type="Proteomes" id="UP000315750"/>
    </source>
</evidence>
<feature type="modified residue" description="4-aspartylphosphate" evidence="2">
    <location>
        <position position="52"/>
    </location>
</feature>
<dbReference type="SUPFAM" id="SSF52172">
    <property type="entry name" value="CheY-like"/>
    <property type="match status" value="1"/>
</dbReference>
<dbReference type="Gene3D" id="3.40.50.2300">
    <property type="match status" value="1"/>
</dbReference>
<dbReference type="AlphaFoldDB" id="A0A518AQC0"/>
<gene>
    <name evidence="4" type="primary">spo0F</name>
    <name evidence="4" type="ORF">Pan181_31320</name>
</gene>
<dbReference type="CDD" id="cd00156">
    <property type="entry name" value="REC"/>
    <property type="match status" value="1"/>
</dbReference>
<keyword evidence="5" id="KW-1185">Reference proteome</keyword>
<evidence type="ECO:0000313" key="4">
    <source>
        <dbReference type="EMBL" id="QDU56920.1"/>
    </source>
</evidence>
<dbReference type="GO" id="GO:0016740">
    <property type="term" value="F:transferase activity"/>
    <property type="evidence" value="ECO:0007669"/>
    <property type="project" value="UniProtKB-KW"/>
</dbReference>
<evidence type="ECO:0000256" key="2">
    <source>
        <dbReference type="PROSITE-ProRule" id="PRU00169"/>
    </source>
</evidence>
<dbReference type="Proteomes" id="UP000315750">
    <property type="component" value="Chromosome"/>
</dbReference>
<dbReference type="PANTHER" id="PTHR44591">
    <property type="entry name" value="STRESS RESPONSE REGULATOR PROTEIN 1"/>
    <property type="match status" value="1"/>
</dbReference>
<protein>
    <submittedName>
        <fullName evidence="4">Sporulation initiation phosphotransferase F</fullName>
        <ecNumber evidence="4">2.7.-.-</ecNumber>
    </submittedName>
</protein>
<reference evidence="4 5" key="1">
    <citation type="submission" date="2019-02" db="EMBL/GenBank/DDBJ databases">
        <title>Deep-cultivation of Planctomycetes and their phenomic and genomic characterization uncovers novel biology.</title>
        <authorList>
            <person name="Wiegand S."/>
            <person name="Jogler M."/>
            <person name="Boedeker C."/>
            <person name="Pinto D."/>
            <person name="Vollmers J."/>
            <person name="Rivas-Marin E."/>
            <person name="Kohn T."/>
            <person name="Peeters S.H."/>
            <person name="Heuer A."/>
            <person name="Rast P."/>
            <person name="Oberbeckmann S."/>
            <person name="Bunk B."/>
            <person name="Jeske O."/>
            <person name="Meyerdierks A."/>
            <person name="Storesund J.E."/>
            <person name="Kallscheuer N."/>
            <person name="Luecker S."/>
            <person name="Lage O.M."/>
            <person name="Pohl T."/>
            <person name="Merkel B.J."/>
            <person name="Hornburger P."/>
            <person name="Mueller R.-W."/>
            <person name="Bruemmer F."/>
            <person name="Labrenz M."/>
            <person name="Spormann A.M."/>
            <person name="Op den Camp H."/>
            <person name="Overmann J."/>
            <person name="Amann R."/>
            <person name="Jetten M.S.M."/>
            <person name="Mascher T."/>
            <person name="Medema M.H."/>
            <person name="Devos D.P."/>
            <person name="Kaster A.-K."/>
            <person name="Ovreas L."/>
            <person name="Rohde M."/>
            <person name="Galperin M.Y."/>
            <person name="Jogler C."/>
        </authorList>
    </citation>
    <scope>NUCLEOTIDE SEQUENCE [LARGE SCALE GENOMIC DNA]</scope>
    <source>
        <strain evidence="4 5">Pan181</strain>
    </source>
</reference>
<dbReference type="RefSeq" id="WP_197528376.1">
    <property type="nucleotide sequence ID" value="NZ_CP036278.1"/>
</dbReference>
<accession>A0A518AQC0</accession>
<keyword evidence="4" id="KW-0808">Transferase</keyword>
<evidence type="ECO:0000259" key="3">
    <source>
        <dbReference type="PROSITE" id="PS50110"/>
    </source>
</evidence>
<dbReference type="PANTHER" id="PTHR44591:SF3">
    <property type="entry name" value="RESPONSE REGULATORY DOMAIN-CONTAINING PROTEIN"/>
    <property type="match status" value="1"/>
</dbReference>
<keyword evidence="1 2" id="KW-0597">Phosphoprotein</keyword>
<feature type="domain" description="Response regulatory" evidence="3">
    <location>
        <begin position="3"/>
        <end position="117"/>
    </location>
</feature>
<proteinExistence type="predicted"/>
<dbReference type="KEGG" id="amuc:Pan181_31320"/>
<dbReference type="EC" id="2.7.-.-" evidence="4"/>
<dbReference type="EMBL" id="CP036278">
    <property type="protein sequence ID" value="QDU56920.1"/>
    <property type="molecule type" value="Genomic_DNA"/>
</dbReference>
<dbReference type="PROSITE" id="PS50110">
    <property type="entry name" value="RESPONSE_REGULATORY"/>
    <property type="match status" value="1"/>
</dbReference>
<dbReference type="InterPro" id="IPR011006">
    <property type="entry name" value="CheY-like_superfamily"/>
</dbReference>
<organism evidence="4 5">
    <name type="scientific">Aeoliella mucimassa</name>
    <dbReference type="NCBI Taxonomy" id="2527972"/>
    <lineage>
        <taxon>Bacteria</taxon>
        <taxon>Pseudomonadati</taxon>
        <taxon>Planctomycetota</taxon>
        <taxon>Planctomycetia</taxon>
        <taxon>Pirellulales</taxon>
        <taxon>Lacipirellulaceae</taxon>
        <taxon>Aeoliella</taxon>
    </lineage>
</organism>